<sequence length="481" mass="54224">MQELRNERLSQEEFLKERKNVLSQWPTGREVDLDEAIEYHYKLPPMKNIVRKLRHAKEHGEIYATSGMGKATIEEQLELYKYVEKEGQADILGLSVDSLTRQNNYEKAEQKWRESKSQGVSLLNGLPVVNVGVKGIRTLVEAVNCPIQPRYGAADARLCDEILIAGGCSSSAPDVFMDFWHHHGSVSLEYVIKTHQYCSRLLAYYEENGVPTLASSQGLYGAGIAPSLQIAHQIISILIQVEQGVKNLGVMTVGHGNLVQDVAAARARKTLIEKYLSHFGYHDIEIFFNVSFNLMEYPVHVGVNLAVVFMNTLMAKLTNSQLNDIRTLGEAKAIPTKEEIAFSFRSAKAMQNFLRHQKIFVDENAVQEEQKMIEKEAECILNKVLEMGDGDVVRGAIRAVEQGVLDHPFAANRAAKGLVICVKDNEGAVRYLEKGNLPFDKEILEYHREKIKEREYKKGRRITFDDVISDLYAVSKGILVE</sequence>
<name>A0A7C2P8H6_UNCW3</name>
<organism evidence="4">
    <name type="scientific">candidate division WOR-3 bacterium</name>
    <dbReference type="NCBI Taxonomy" id="2052148"/>
    <lineage>
        <taxon>Bacteria</taxon>
        <taxon>Bacteria division WOR-3</taxon>
    </lineage>
</organism>
<evidence type="ECO:0000256" key="3">
    <source>
        <dbReference type="ARBA" id="ARBA00023285"/>
    </source>
</evidence>
<dbReference type="EMBL" id="DSOL01000267">
    <property type="protein sequence ID" value="HEN28835.1"/>
    <property type="molecule type" value="Genomic_DNA"/>
</dbReference>
<accession>A0A7C2P8H6</accession>
<dbReference type="InterPro" id="IPR006396">
    <property type="entry name" value="Glu_mut_E"/>
</dbReference>
<dbReference type="GO" id="GO:0019670">
    <property type="term" value="P:anaerobic L-glutamate catabolic process"/>
    <property type="evidence" value="ECO:0007669"/>
    <property type="project" value="InterPro"/>
</dbReference>
<dbReference type="AlphaFoldDB" id="A0A7C2P8H6"/>
<evidence type="ECO:0000256" key="2">
    <source>
        <dbReference type="ARBA" id="ARBA00023235"/>
    </source>
</evidence>
<dbReference type="Gene3D" id="3.90.970.10">
    <property type="match status" value="1"/>
</dbReference>
<comment type="caution">
    <text evidence="4">The sequence shown here is derived from an EMBL/GenBank/DDBJ whole genome shotgun (WGS) entry which is preliminary data.</text>
</comment>
<dbReference type="GO" id="GO:0031419">
    <property type="term" value="F:cobalamin binding"/>
    <property type="evidence" value="ECO:0007669"/>
    <property type="project" value="UniProtKB-KW"/>
</dbReference>
<dbReference type="EC" id="5.4.99.1" evidence="4"/>
<keyword evidence="3" id="KW-0170">Cobalt</keyword>
<dbReference type="InterPro" id="IPR016176">
    <property type="entry name" value="Cbl-dep_enz_cat"/>
</dbReference>
<dbReference type="GO" id="GO:0050097">
    <property type="term" value="F:methylaspartate mutase activity"/>
    <property type="evidence" value="ECO:0007669"/>
    <property type="project" value="UniProtKB-EC"/>
</dbReference>
<reference evidence="4" key="1">
    <citation type="journal article" date="2020" name="mSystems">
        <title>Genome- and Community-Level Interaction Insights into Carbon Utilization and Element Cycling Functions of Hydrothermarchaeota in Hydrothermal Sediment.</title>
        <authorList>
            <person name="Zhou Z."/>
            <person name="Liu Y."/>
            <person name="Xu W."/>
            <person name="Pan J."/>
            <person name="Luo Z.H."/>
            <person name="Li M."/>
        </authorList>
    </citation>
    <scope>NUCLEOTIDE SEQUENCE [LARGE SCALE GENOMIC DNA]</scope>
    <source>
        <strain evidence="4">SpSt-34</strain>
    </source>
</reference>
<evidence type="ECO:0000256" key="1">
    <source>
        <dbReference type="ARBA" id="ARBA00022628"/>
    </source>
</evidence>
<dbReference type="PIRSF" id="PIRSF001495">
    <property type="entry name" value="Met_asp_mut_epsi"/>
    <property type="match status" value="1"/>
</dbReference>
<gene>
    <name evidence="4" type="ORF">ENQ77_09385</name>
</gene>
<proteinExistence type="predicted"/>
<dbReference type="SUPFAM" id="SSF51703">
    <property type="entry name" value="Cobalamin (vitamin B12)-dependent enzymes"/>
    <property type="match status" value="1"/>
</dbReference>
<evidence type="ECO:0000313" key="4">
    <source>
        <dbReference type="EMBL" id="HEN28835.1"/>
    </source>
</evidence>
<dbReference type="Pfam" id="PF06368">
    <property type="entry name" value="Met_asp_mut_E"/>
    <property type="match status" value="1"/>
</dbReference>
<protein>
    <submittedName>
        <fullName evidence="4">Methylaspartate mutase subunit E</fullName>
        <ecNumber evidence="4">5.4.99.1</ecNumber>
    </submittedName>
</protein>
<dbReference type="InterPro" id="IPR014714">
    <property type="entry name" value="Glu_mut_E_C_dom_sf"/>
</dbReference>
<dbReference type="NCBIfam" id="TIGR01503">
    <property type="entry name" value="MthylAspMut_E"/>
    <property type="match status" value="1"/>
</dbReference>
<keyword evidence="2 4" id="KW-0413">Isomerase</keyword>
<keyword evidence="1" id="KW-0846">Cobalamin</keyword>
<dbReference type="Gene3D" id="3.20.20.240">
    <property type="entry name" value="Methylmalonyl-CoA mutase"/>
    <property type="match status" value="1"/>
</dbReference>